<sequence>MGERDLATEDANKDLIRKAFDEWAAGTGGPFGLLAEDATWTIVGNSPVSRTYSSRQEFLDVVIDPFNARMQVPLRPSVRALYADGDWVIALFDAAATARDGKPYENTYTWYMRISDGAIVEVIAFFDTIEFTDFWTRVSPA</sequence>
<evidence type="ECO:0000259" key="1">
    <source>
        <dbReference type="Pfam" id="PF12680"/>
    </source>
</evidence>
<accession>A0A561SKR3</accession>
<protein>
    <recommendedName>
        <fullName evidence="1">SnoaL-like domain-containing protein</fullName>
    </recommendedName>
</protein>
<comment type="caution">
    <text evidence="2">The sequence shown here is derived from an EMBL/GenBank/DDBJ whole genome shotgun (WGS) entry which is preliminary data.</text>
</comment>
<evidence type="ECO:0000313" key="3">
    <source>
        <dbReference type="Proteomes" id="UP000321261"/>
    </source>
</evidence>
<dbReference type="SUPFAM" id="SSF54427">
    <property type="entry name" value="NTF2-like"/>
    <property type="match status" value="1"/>
</dbReference>
<dbReference type="EMBL" id="VIWU01000001">
    <property type="protein sequence ID" value="TWF75455.1"/>
    <property type="molecule type" value="Genomic_DNA"/>
</dbReference>
<dbReference type="InterPro" id="IPR032710">
    <property type="entry name" value="NTF2-like_dom_sf"/>
</dbReference>
<dbReference type="Pfam" id="PF12680">
    <property type="entry name" value="SnoaL_2"/>
    <property type="match status" value="1"/>
</dbReference>
<dbReference type="InterPro" id="IPR037401">
    <property type="entry name" value="SnoaL-like"/>
</dbReference>
<evidence type="ECO:0000313" key="2">
    <source>
        <dbReference type="EMBL" id="TWF75455.1"/>
    </source>
</evidence>
<dbReference type="AlphaFoldDB" id="A0A561SKR3"/>
<organism evidence="2 3">
    <name type="scientific">Pseudonocardia hierapolitana</name>
    <dbReference type="NCBI Taxonomy" id="1128676"/>
    <lineage>
        <taxon>Bacteria</taxon>
        <taxon>Bacillati</taxon>
        <taxon>Actinomycetota</taxon>
        <taxon>Actinomycetes</taxon>
        <taxon>Pseudonocardiales</taxon>
        <taxon>Pseudonocardiaceae</taxon>
        <taxon>Pseudonocardia</taxon>
    </lineage>
</organism>
<dbReference type="PANTHER" id="PTHR41252:SF1">
    <property type="entry name" value="BLR2505 PROTEIN"/>
    <property type="match status" value="1"/>
</dbReference>
<proteinExistence type="predicted"/>
<dbReference type="Gene3D" id="3.10.450.50">
    <property type="match status" value="1"/>
</dbReference>
<reference evidence="2 3" key="1">
    <citation type="submission" date="2019-06" db="EMBL/GenBank/DDBJ databases">
        <title>Sequencing the genomes of 1000 actinobacteria strains.</title>
        <authorList>
            <person name="Klenk H.-P."/>
        </authorList>
    </citation>
    <scope>NUCLEOTIDE SEQUENCE [LARGE SCALE GENOMIC DNA]</scope>
    <source>
        <strain evidence="2 3">DSM 45671</strain>
    </source>
</reference>
<gene>
    <name evidence="2" type="ORF">FHX44_111339</name>
</gene>
<name>A0A561SKR3_9PSEU</name>
<dbReference type="Proteomes" id="UP000321261">
    <property type="component" value="Unassembled WGS sequence"/>
</dbReference>
<dbReference type="OrthoDB" id="6657864at2"/>
<dbReference type="RefSeq" id="WP_147254654.1">
    <property type="nucleotide sequence ID" value="NZ_VIWU01000001.1"/>
</dbReference>
<keyword evidence="3" id="KW-1185">Reference proteome</keyword>
<dbReference type="PANTHER" id="PTHR41252">
    <property type="entry name" value="BLR2505 PROTEIN"/>
    <property type="match status" value="1"/>
</dbReference>
<feature type="domain" description="SnoaL-like" evidence="1">
    <location>
        <begin position="18"/>
        <end position="122"/>
    </location>
</feature>